<evidence type="ECO:0000313" key="7">
    <source>
        <dbReference type="EMBL" id="MDO6421621.1"/>
    </source>
</evidence>
<feature type="domain" description="Response regulatory" evidence="5">
    <location>
        <begin position="4"/>
        <end position="120"/>
    </location>
</feature>
<dbReference type="Pfam" id="PF00990">
    <property type="entry name" value="GGDEF"/>
    <property type="match status" value="1"/>
</dbReference>
<organism evidence="7 8">
    <name type="scientific">Saccharophagus degradans</name>
    <dbReference type="NCBI Taxonomy" id="86304"/>
    <lineage>
        <taxon>Bacteria</taxon>
        <taxon>Pseudomonadati</taxon>
        <taxon>Pseudomonadota</taxon>
        <taxon>Gammaproteobacteria</taxon>
        <taxon>Cellvibrionales</taxon>
        <taxon>Cellvibrionaceae</taxon>
        <taxon>Saccharophagus</taxon>
    </lineage>
</organism>
<dbReference type="EMBL" id="JAUOPB010000002">
    <property type="protein sequence ID" value="MDO6421621.1"/>
    <property type="molecule type" value="Genomic_DNA"/>
</dbReference>
<dbReference type="CDD" id="cd17574">
    <property type="entry name" value="REC_OmpR"/>
    <property type="match status" value="1"/>
</dbReference>
<dbReference type="CDD" id="cd01949">
    <property type="entry name" value="GGDEF"/>
    <property type="match status" value="1"/>
</dbReference>
<dbReference type="EC" id="2.7.7.65" evidence="2"/>
<dbReference type="GO" id="GO:0000160">
    <property type="term" value="P:phosphorelay signal transduction system"/>
    <property type="evidence" value="ECO:0007669"/>
    <property type="project" value="InterPro"/>
</dbReference>
<dbReference type="PANTHER" id="PTHR45138:SF9">
    <property type="entry name" value="DIGUANYLATE CYCLASE DGCM-RELATED"/>
    <property type="match status" value="1"/>
</dbReference>
<keyword evidence="3" id="KW-0597">Phosphoprotein</keyword>
<protein>
    <recommendedName>
        <fullName evidence="2">diguanylate cyclase</fullName>
        <ecNumber evidence="2">2.7.7.65</ecNumber>
    </recommendedName>
</protein>
<dbReference type="InterPro" id="IPR000160">
    <property type="entry name" value="GGDEF_dom"/>
</dbReference>
<reference evidence="7" key="1">
    <citation type="submission" date="2023-07" db="EMBL/GenBank/DDBJ databases">
        <title>Genome content predicts the carbon catabolic preferences of heterotrophic bacteria.</title>
        <authorList>
            <person name="Gralka M."/>
        </authorList>
    </citation>
    <scope>NUCLEOTIDE SEQUENCE</scope>
    <source>
        <strain evidence="7">I3M17_2</strain>
    </source>
</reference>
<name>A0AAW7X4P4_9GAMM</name>
<evidence type="ECO:0000256" key="4">
    <source>
        <dbReference type="SAM" id="Coils"/>
    </source>
</evidence>
<dbReference type="NCBIfam" id="TIGR00254">
    <property type="entry name" value="GGDEF"/>
    <property type="match status" value="1"/>
</dbReference>
<dbReference type="RefSeq" id="WP_216063592.1">
    <property type="nucleotide sequence ID" value="NZ_JAHKPP010000017.1"/>
</dbReference>
<sequence>MATNILVIEDSLPTRRVLVGVVEKIGYRALQADSGEAGLELFATNNVDIVVLDVQLPGMDGFETCRKIREASGDDWLPVIYLSATHSDESIVEGLEAGGDAYVTKPVNHSVLEAILKAMGRIAHMKNQLARANKELMKLANHDGLTKILNRRGFDEVMDRYWRQAQRDQSEIGLLLIDIDHFKAYNDTYGHVRGDETLSAVAHAIEKALMRPIDIAARYGGEEFAVLLPSTGMEGAMTVGDRILDVIRDEAIPHLTSPVKGFLTVSIGVALSSGLASAGDLIKRADAALYQAKERGRNRVNIV</sequence>
<dbReference type="SMART" id="SM00267">
    <property type="entry name" value="GGDEF"/>
    <property type="match status" value="1"/>
</dbReference>
<dbReference type="AlphaFoldDB" id="A0AAW7X4P4"/>
<feature type="modified residue" description="4-aspartylphosphate" evidence="3">
    <location>
        <position position="53"/>
    </location>
</feature>
<feature type="coiled-coil region" evidence="4">
    <location>
        <begin position="115"/>
        <end position="142"/>
    </location>
</feature>
<dbReference type="InterPro" id="IPR050469">
    <property type="entry name" value="Diguanylate_Cyclase"/>
</dbReference>
<evidence type="ECO:0000313" key="8">
    <source>
        <dbReference type="Proteomes" id="UP001169760"/>
    </source>
</evidence>
<dbReference type="Pfam" id="PF00072">
    <property type="entry name" value="Response_reg"/>
    <property type="match status" value="1"/>
</dbReference>
<dbReference type="PANTHER" id="PTHR45138">
    <property type="entry name" value="REGULATORY COMPONENTS OF SENSORY TRANSDUCTION SYSTEM"/>
    <property type="match status" value="1"/>
</dbReference>
<dbReference type="InterPro" id="IPR001789">
    <property type="entry name" value="Sig_transdc_resp-reg_receiver"/>
</dbReference>
<evidence type="ECO:0000256" key="1">
    <source>
        <dbReference type="ARBA" id="ARBA00001946"/>
    </source>
</evidence>
<gene>
    <name evidence="7" type="ORF">Q4521_03965</name>
</gene>
<dbReference type="PROSITE" id="PS50110">
    <property type="entry name" value="RESPONSE_REGULATORY"/>
    <property type="match status" value="1"/>
</dbReference>
<comment type="caution">
    <text evidence="7">The sequence shown here is derived from an EMBL/GenBank/DDBJ whole genome shotgun (WGS) entry which is preliminary data.</text>
</comment>
<evidence type="ECO:0000256" key="3">
    <source>
        <dbReference type="PROSITE-ProRule" id="PRU00169"/>
    </source>
</evidence>
<accession>A0AAW7X4P4</accession>
<keyword evidence="7" id="KW-0548">Nucleotidyltransferase</keyword>
<dbReference type="SMART" id="SM00448">
    <property type="entry name" value="REC"/>
    <property type="match status" value="1"/>
</dbReference>
<dbReference type="GO" id="GO:0052621">
    <property type="term" value="F:diguanylate cyclase activity"/>
    <property type="evidence" value="ECO:0007669"/>
    <property type="project" value="UniProtKB-EC"/>
</dbReference>
<dbReference type="FunFam" id="3.30.70.270:FF:000001">
    <property type="entry name" value="Diguanylate cyclase domain protein"/>
    <property type="match status" value="1"/>
</dbReference>
<evidence type="ECO:0000259" key="5">
    <source>
        <dbReference type="PROSITE" id="PS50110"/>
    </source>
</evidence>
<comment type="cofactor">
    <cofactor evidence="1">
        <name>Mg(2+)</name>
        <dbReference type="ChEBI" id="CHEBI:18420"/>
    </cofactor>
</comment>
<keyword evidence="7" id="KW-0808">Transferase</keyword>
<feature type="domain" description="GGDEF" evidence="6">
    <location>
        <begin position="170"/>
        <end position="303"/>
    </location>
</feature>
<dbReference type="GO" id="GO:0005886">
    <property type="term" value="C:plasma membrane"/>
    <property type="evidence" value="ECO:0007669"/>
    <property type="project" value="TreeGrafter"/>
</dbReference>
<dbReference type="PROSITE" id="PS50887">
    <property type="entry name" value="GGDEF"/>
    <property type="match status" value="1"/>
</dbReference>
<evidence type="ECO:0000256" key="2">
    <source>
        <dbReference type="ARBA" id="ARBA00012528"/>
    </source>
</evidence>
<keyword evidence="4" id="KW-0175">Coiled coil</keyword>
<dbReference type="GO" id="GO:1902201">
    <property type="term" value="P:negative regulation of bacterial-type flagellum-dependent cell motility"/>
    <property type="evidence" value="ECO:0007669"/>
    <property type="project" value="TreeGrafter"/>
</dbReference>
<dbReference type="GO" id="GO:0043709">
    <property type="term" value="P:cell adhesion involved in single-species biofilm formation"/>
    <property type="evidence" value="ECO:0007669"/>
    <property type="project" value="TreeGrafter"/>
</dbReference>
<dbReference type="Proteomes" id="UP001169760">
    <property type="component" value="Unassembled WGS sequence"/>
</dbReference>
<evidence type="ECO:0000259" key="6">
    <source>
        <dbReference type="PROSITE" id="PS50887"/>
    </source>
</evidence>
<proteinExistence type="predicted"/>